<dbReference type="Gene3D" id="1.25.40.10">
    <property type="entry name" value="Tetratricopeptide repeat domain"/>
    <property type="match status" value="2"/>
</dbReference>
<dbReference type="SUPFAM" id="SSF48452">
    <property type="entry name" value="TPR-like"/>
    <property type="match status" value="2"/>
</dbReference>
<dbReference type="InterPro" id="IPR052048">
    <property type="entry name" value="ST_Response_Regulator"/>
</dbReference>
<dbReference type="InterPro" id="IPR019734">
    <property type="entry name" value="TPR_rpt"/>
</dbReference>
<proteinExistence type="predicted"/>
<dbReference type="PROSITE" id="PS50005">
    <property type="entry name" value="TPR"/>
    <property type="match status" value="2"/>
</dbReference>
<dbReference type="Gene3D" id="3.40.50.2300">
    <property type="match status" value="1"/>
</dbReference>
<dbReference type="AlphaFoldDB" id="A0A9E8HJU8"/>
<keyword evidence="5" id="KW-1185">Reference proteome</keyword>
<feature type="repeat" description="TPR" evidence="2">
    <location>
        <begin position="452"/>
        <end position="485"/>
    </location>
</feature>
<dbReference type="GO" id="GO:0000160">
    <property type="term" value="P:phosphorelay signal transduction system"/>
    <property type="evidence" value="ECO:0007669"/>
    <property type="project" value="InterPro"/>
</dbReference>
<feature type="repeat" description="TPR" evidence="2">
    <location>
        <begin position="206"/>
        <end position="239"/>
    </location>
</feature>
<dbReference type="Proteomes" id="UP001164472">
    <property type="component" value="Chromosome"/>
</dbReference>
<dbReference type="CDD" id="cd17589">
    <property type="entry name" value="REC_TPR"/>
    <property type="match status" value="1"/>
</dbReference>
<organism evidence="4 5">
    <name type="scientific">Alkalimarinus sediminis</name>
    <dbReference type="NCBI Taxonomy" id="1632866"/>
    <lineage>
        <taxon>Bacteria</taxon>
        <taxon>Pseudomonadati</taxon>
        <taxon>Pseudomonadota</taxon>
        <taxon>Gammaproteobacteria</taxon>
        <taxon>Alteromonadales</taxon>
        <taxon>Alteromonadaceae</taxon>
        <taxon>Alkalimarinus</taxon>
    </lineage>
</organism>
<accession>A0A9E8HJU8</accession>
<gene>
    <name evidence="4" type="ORF">NNL22_03485</name>
</gene>
<dbReference type="InterPro" id="IPR011006">
    <property type="entry name" value="CheY-like_superfamily"/>
</dbReference>
<evidence type="ECO:0000313" key="5">
    <source>
        <dbReference type="Proteomes" id="UP001164472"/>
    </source>
</evidence>
<dbReference type="PROSITE" id="PS50110">
    <property type="entry name" value="RESPONSE_REGULATORY"/>
    <property type="match status" value="1"/>
</dbReference>
<dbReference type="RefSeq" id="WP_251810505.1">
    <property type="nucleotide sequence ID" value="NZ_CP101527.1"/>
</dbReference>
<dbReference type="SMART" id="SM00028">
    <property type="entry name" value="TPR"/>
    <property type="match status" value="5"/>
</dbReference>
<name>A0A9E8HJU8_9ALTE</name>
<evidence type="ECO:0000256" key="2">
    <source>
        <dbReference type="PROSITE-ProRule" id="PRU00339"/>
    </source>
</evidence>
<dbReference type="Pfam" id="PF00072">
    <property type="entry name" value="Response_reg"/>
    <property type="match status" value="1"/>
</dbReference>
<dbReference type="PANTHER" id="PTHR43228">
    <property type="entry name" value="TWO-COMPONENT RESPONSE REGULATOR"/>
    <property type="match status" value="1"/>
</dbReference>
<keyword evidence="1" id="KW-0597">Phosphoprotein</keyword>
<keyword evidence="2" id="KW-0802">TPR repeat</keyword>
<dbReference type="Pfam" id="PF13181">
    <property type="entry name" value="TPR_8"/>
    <property type="match status" value="1"/>
</dbReference>
<dbReference type="EMBL" id="CP101527">
    <property type="protein sequence ID" value="UZW75670.1"/>
    <property type="molecule type" value="Genomic_DNA"/>
</dbReference>
<dbReference type="InterPro" id="IPR011990">
    <property type="entry name" value="TPR-like_helical_dom_sf"/>
</dbReference>
<dbReference type="InterPro" id="IPR001789">
    <property type="entry name" value="Sig_transdc_resp-reg_receiver"/>
</dbReference>
<evidence type="ECO:0000259" key="3">
    <source>
        <dbReference type="PROSITE" id="PS50110"/>
    </source>
</evidence>
<evidence type="ECO:0000313" key="4">
    <source>
        <dbReference type="EMBL" id="UZW75670.1"/>
    </source>
</evidence>
<protein>
    <submittedName>
        <fullName evidence="4">Tetratricopeptide repeat protein</fullName>
    </submittedName>
</protein>
<feature type="modified residue" description="4-aspartylphosphate" evidence="1">
    <location>
        <position position="67"/>
    </location>
</feature>
<evidence type="ECO:0000256" key="1">
    <source>
        <dbReference type="PROSITE-ProRule" id="PRU00169"/>
    </source>
</evidence>
<dbReference type="SUPFAM" id="SSF52172">
    <property type="entry name" value="CheY-like"/>
    <property type="match status" value="1"/>
</dbReference>
<dbReference type="Pfam" id="PF13432">
    <property type="entry name" value="TPR_16"/>
    <property type="match status" value="1"/>
</dbReference>
<reference evidence="4" key="1">
    <citation type="submission" date="2022-07" db="EMBL/GenBank/DDBJ databases">
        <title>Alkalimarinus sp. nov., isolated from gut of a Alitta virens.</title>
        <authorList>
            <person name="Yang A.I."/>
            <person name="Shin N.-R."/>
        </authorList>
    </citation>
    <scope>NUCLEOTIDE SEQUENCE</scope>
    <source>
        <strain evidence="4">FA028</strain>
    </source>
</reference>
<dbReference type="PANTHER" id="PTHR43228:SF1">
    <property type="entry name" value="TWO-COMPONENT RESPONSE REGULATOR ARR22"/>
    <property type="match status" value="1"/>
</dbReference>
<dbReference type="KEGG" id="asem:NNL22_03485"/>
<sequence>MNIKETVALPKTYKKLKFLIVDDFESFRISVKQMLRSFGVEHIDVSGNGKDAVQKCTFERYDIVLCDHNMGDGQTGQQVLEELRFHKRLKRTSLFILVTAETSKEVVIGTKECQPDGYIAKPITKAVLQKRMDALILQRQALLPINKELDLENYPKAITLCTQEINKGSRYKSWCHKTLAHLYYLTGDYQHAQKLYEDILSKREIAWARLGLGKVQMAQQQYSEAIEQFKTLINNNKDYVEAYDYLSEAYEKTGKRKEAQIILKQATSISPLAVPRQQHLGELCTMNQDLEGAISAYKATVKYANHSVHDSADNYLNLGRSLSDGCEGSEPEKAKEYAEEAINTLDKATKKYNRNDVRASASLIETRVHQNQNDENAAKAAFAVAESLIDESSIDASTGIEFAKTLYRLDKTDRAERVLHSLAQRFEDDPDILSSIEELLDEPVSLRQKMKARELNKQGISYFEEGFLTKAIDTFKDALKEAPKHPALNLNLVQVVLKSFENTTPEREEVEGLNQYLNNVKHIPSQHRQYKRLTSLAKKVDSLANSLKTG</sequence>
<dbReference type="SMART" id="SM00448">
    <property type="entry name" value="REC"/>
    <property type="match status" value="1"/>
</dbReference>
<feature type="domain" description="Response regulatory" evidence="3">
    <location>
        <begin position="17"/>
        <end position="136"/>
    </location>
</feature>